<comment type="caution">
    <text evidence="3">The sequence shown here is derived from an EMBL/GenBank/DDBJ whole genome shotgun (WGS) entry which is preliminary data.</text>
</comment>
<keyword evidence="4" id="KW-1185">Reference proteome</keyword>
<proteinExistence type="predicted"/>
<protein>
    <recommendedName>
        <fullName evidence="5">Right handed beta helix domain-containing protein</fullName>
    </recommendedName>
</protein>
<dbReference type="InterPro" id="IPR011050">
    <property type="entry name" value="Pectin_lyase_fold/virulence"/>
</dbReference>
<evidence type="ECO:0000313" key="4">
    <source>
        <dbReference type="Proteomes" id="UP000001396"/>
    </source>
</evidence>
<keyword evidence="2" id="KW-0732">Signal</keyword>
<dbReference type="GeneID" id="31358310"/>
<dbReference type="InParanoid" id="D3B322"/>
<name>D3B322_HETP5</name>
<dbReference type="RefSeq" id="XP_020435837.1">
    <property type="nucleotide sequence ID" value="XM_020573765.1"/>
</dbReference>
<accession>D3B322</accession>
<dbReference type="Proteomes" id="UP000001396">
    <property type="component" value="Unassembled WGS sequence"/>
</dbReference>
<keyword evidence="1" id="KW-1133">Transmembrane helix</keyword>
<feature type="chain" id="PRO_5003041300" description="Right handed beta helix domain-containing protein" evidence="2">
    <location>
        <begin position="23"/>
        <end position="509"/>
    </location>
</feature>
<sequence length="509" mass="57601">MNRTKVLVLIIVFVVVIDFTNGNLDKQDISTVTCVLSNSKVFTQCQDSVCPSIISCIRKYESSYSNINIHVENGYHICKQTTDYKLKHHLHIDIRPLDQSSLTKPIFTCQRDTSFLRLKTTFDLTINISNIVVDTNQLKQFRGSLITIDAQSSNPSLSLYHEPNSNVLTLNNVVLNNANSMPSIKHYYTEAGSITLDYISLIINNCTINNSQSTGGISSLSVMKIKANRLMIRHSTISNSQAFNGLSGIYFKGKDLEIFDTVFDGNSMPGTSFFTARTYNASVTFSRFSNNKVKYGGCLVLHSDSVLIDSNVFDRNHGESASALLFDSRDTENYLTNNSFTNNFALEQGTLYIGSGGNHYLNGSIFDSNIGKSAVDIYFGFRNLTMFGGTFINTTTISNNQNLSYPQFPEYALNMTTTVPMMERNPDLKGGCPSDFQTIQLQNGNTTCLKIHYTNEPEYVYEEDDESWRPLHYIALLIIFLYFLIFCFLMYWLIRIIKIILNYLYKIIF</sequence>
<dbReference type="AlphaFoldDB" id="D3B322"/>
<gene>
    <name evidence="3" type="ORF">PPL_02787</name>
</gene>
<keyword evidence="1" id="KW-0812">Transmembrane</keyword>
<reference evidence="3 4" key="1">
    <citation type="journal article" date="2011" name="Genome Res.">
        <title>Phylogeny-wide analysis of social amoeba genomes highlights ancient origins for complex intercellular communication.</title>
        <authorList>
            <person name="Heidel A.J."/>
            <person name="Lawal H.M."/>
            <person name="Felder M."/>
            <person name="Schilde C."/>
            <person name="Helps N.R."/>
            <person name="Tunggal B."/>
            <person name="Rivero F."/>
            <person name="John U."/>
            <person name="Schleicher M."/>
            <person name="Eichinger L."/>
            <person name="Platzer M."/>
            <person name="Noegel A.A."/>
            <person name="Schaap P."/>
            <person name="Gloeckner G."/>
        </authorList>
    </citation>
    <scope>NUCLEOTIDE SEQUENCE [LARGE SCALE GENOMIC DNA]</scope>
    <source>
        <strain evidence="4">ATCC 26659 / Pp 5 / PN500</strain>
    </source>
</reference>
<feature type="transmembrane region" description="Helical" evidence="1">
    <location>
        <begin position="471"/>
        <end position="494"/>
    </location>
</feature>
<dbReference type="EMBL" id="ADBJ01000010">
    <property type="protein sequence ID" value="EFA83720.1"/>
    <property type="molecule type" value="Genomic_DNA"/>
</dbReference>
<evidence type="ECO:0000256" key="2">
    <source>
        <dbReference type="SAM" id="SignalP"/>
    </source>
</evidence>
<feature type="signal peptide" evidence="2">
    <location>
        <begin position="1"/>
        <end position="22"/>
    </location>
</feature>
<evidence type="ECO:0000256" key="1">
    <source>
        <dbReference type="SAM" id="Phobius"/>
    </source>
</evidence>
<keyword evidence="1" id="KW-0472">Membrane</keyword>
<organism evidence="3 4">
    <name type="scientific">Heterostelium pallidum (strain ATCC 26659 / Pp 5 / PN500)</name>
    <name type="common">Cellular slime mold</name>
    <name type="synonym">Polysphondylium pallidum</name>
    <dbReference type="NCBI Taxonomy" id="670386"/>
    <lineage>
        <taxon>Eukaryota</taxon>
        <taxon>Amoebozoa</taxon>
        <taxon>Evosea</taxon>
        <taxon>Eumycetozoa</taxon>
        <taxon>Dictyostelia</taxon>
        <taxon>Acytosteliales</taxon>
        <taxon>Acytosteliaceae</taxon>
        <taxon>Heterostelium</taxon>
    </lineage>
</organism>
<evidence type="ECO:0008006" key="5">
    <source>
        <dbReference type="Google" id="ProtNLM"/>
    </source>
</evidence>
<evidence type="ECO:0000313" key="3">
    <source>
        <dbReference type="EMBL" id="EFA83720.1"/>
    </source>
</evidence>
<dbReference type="SUPFAM" id="SSF51126">
    <property type="entry name" value="Pectin lyase-like"/>
    <property type="match status" value="1"/>
</dbReference>